<gene>
    <name evidence="2" type="ORF">MJG50_20830</name>
</gene>
<evidence type="ECO:0008006" key="4">
    <source>
        <dbReference type="Google" id="ProtNLM"/>
    </source>
</evidence>
<feature type="transmembrane region" description="Helical" evidence="1">
    <location>
        <begin position="20"/>
        <end position="49"/>
    </location>
</feature>
<feature type="transmembrane region" description="Helical" evidence="1">
    <location>
        <begin position="61"/>
        <end position="80"/>
    </location>
</feature>
<evidence type="ECO:0000313" key="3">
    <source>
        <dbReference type="Proteomes" id="UP001431131"/>
    </source>
</evidence>
<organism evidence="2 3">
    <name type="scientific">Fredinandcohnia quinoae</name>
    <dbReference type="NCBI Taxonomy" id="2918902"/>
    <lineage>
        <taxon>Bacteria</taxon>
        <taxon>Bacillati</taxon>
        <taxon>Bacillota</taxon>
        <taxon>Bacilli</taxon>
        <taxon>Bacillales</taxon>
        <taxon>Bacillaceae</taxon>
        <taxon>Fredinandcohnia</taxon>
    </lineage>
</organism>
<dbReference type="RefSeq" id="WP_240257704.1">
    <property type="nucleotide sequence ID" value="NZ_JAKTTI010000055.1"/>
</dbReference>
<protein>
    <recommendedName>
        <fullName evidence="4">DUF4190 domain-containing protein</fullName>
    </recommendedName>
</protein>
<sequence>MNTQVVAERKVTNGKAIASVMIGVLSILGIFLVGEVALISIAGLFLSMVSLRETKKYQQNGSMWAGVGLIFNGIAIISLFF</sequence>
<evidence type="ECO:0000313" key="2">
    <source>
        <dbReference type="EMBL" id="MCH1627785.1"/>
    </source>
</evidence>
<keyword evidence="1" id="KW-0812">Transmembrane</keyword>
<proteinExistence type="predicted"/>
<dbReference type="Proteomes" id="UP001431131">
    <property type="component" value="Unassembled WGS sequence"/>
</dbReference>
<reference evidence="2" key="1">
    <citation type="submission" date="2022-02" db="EMBL/GenBank/DDBJ databases">
        <title>Fredinandcohnia quinoae sp. nov. isolated from Chenopodium quinoa seeds.</title>
        <authorList>
            <person name="Saati-Santamaria Z."/>
            <person name="Flores-Felix J.D."/>
            <person name="Igual J.M."/>
            <person name="Velazquez E."/>
            <person name="Garcia-Fraile P."/>
            <person name="Martinez-Molina E."/>
        </authorList>
    </citation>
    <scope>NUCLEOTIDE SEQUENCE</scope>
    <source>
        <strain evidence="2">SECRCQ15</strain>
    </source>
</reference>
<keyword evidence="1" id="KW-1133">Transmembrane helix</keyword>
<dbReference type="AlphaFoldDB" id="A0AAW5E972"/>
<name>A0AAW5E972_9BACI</name>
<keyword evidence="1" id="KW-0472">Membrane</keyword>
<accession>A0AAW5E972</accession>
<evidence type="ECO:0000256" key="1">
    <source>
        <dbReference type="SAM" id="Phobius"/>
    </source>
</evidence>
<dbReference type="EMBL" id="JAKTTI010000055">
    <property type="protein sequence ID" value="MCH1627785.1"/>
    <property type="molecule type" value="Genomic_DNA"/>
</dbReference>
<keyword evidence="3" id="KW-1185">Reference proteome</keyword>
<comment type="caution">
    <text evidence="2">The sequence shown here is derived from an EMBL/GenBank/DDBJ whole genome shotgun (WGS) entry which is preliminary data.</text>
</comment>